<dbReference type="Gene3D" id="1.10.8.60">
    <property type="match status" value="1"/>
</dbReference>
<accession>A0A286Y647</accession>
<dbReference type="InterPro" id="IPR041569">
    <property type="entry name" value="AAA_lid_3"/>
</dbReference>
<dbReference type="Proteomes" id="UP000005447">
    <property type="component" value="Unassembled WGS sequence"/>
</dbReference>
<gene>
    <name evidence="2" type="primary">KATNA1</name>
</gene>
<feature type="domain" description="AAA ATPase AAA+ lid" evidence="1">
    <location>
        <begin position="23"/>
        <end position="43"/>
    </location>
</feature>
<dbReference type="GeneTree" id="ENSGT00940000156638"/>
<reference evidence="2" key="3">
    <citation type="submission" date="2025-09" db="UniProtKB">
        <authorList>
            <consortium name="Ensembl"/>
        </authorList>
    </citation>
    <scope>IDENTIFICATION</scope>
    <source>
        <strain evidence="2">2N</strain>
    </source>
</reference>
<dbReference type="AlphaFoldDB" id="A0A286Y647"/>
<dbReference type="VEuPathDB" id="HostDB:ENSCPOG00000020826"/>
<evidence type="ECO:0000259" key="1">
    <source>
        <dbReference type="Pfam" id="PF17862"/>
    </source>
</evidence>
<sequence length="54" mass="5794">SSLAKGREELLRISLRELELADDVNLASIAEKMEGYSGADITNGCILDGNEKAN</sequence>
<name>A0A286Y647_CAVPO</name>
<proteinExistence type="predicted"/>
<reference evidence="3" key="1">
    <citation type="journal article" date="2011" name="Nature">
        <title>A high-resolution map of human evolutionary constraint using 29 mammals.</title>
        <authorList>
            <person name="Lindblad-Toh K."/>
            <person name="Garber M."/>
            <person name="Zuk O."/>
            <person name="Lin M.F."/>
            <person name="Parker B.J."/>
            <person name="Washietl S."/>
            <person name="Kheradpour P."/>
            <person name="Ernst J."/>
            <person name="Jordan G."/>
            <person name="Mauceli E."/>
            <person name="Ward L.D."/>
            <person name="Lowe C.B."/>
            <person name="Holloway A.K."/>
            <person name="Clamp M."/>
            <person name="Gnerre S."/>
            <person name="Alfoldi J."/>
            <person name="Beal K."/>
            <person name="Chang J."/>
            <person name="Clawson H."/>
            <person name="Cuff J."/>
            <person name="Di Palma F."/>
            <person name="Fitzgerald S."/>
            <person name="Flicek P."/>
            <person name="Guttman M."/>
            <person name="Hubisz M.J."/>
            <person name="Jaffe D.B."/>
            <person name="Jungreis I."/>
            <person name="Kent W.J."/>
            <person name="Kostka D."/>
            <person name="Lara M."/>
            <person name="Martins A.L."/>
            <person name="Massingham T."/>
            <person name="Moltke I."/>
            <person name="Raney B.J."/>
            <person name="Rasmussen M.D."/>
            <person name="Robinson J."/>
            <person name="Stark A."/>
            <person name="Vilella A.J."/>
            <person name="Wen J."/>
            <person name="Xie X."/>
            <person name="Zody M.C."/>
            <person name="Baldwin J."/>
            <person name="Bloom T."/>
            <person name="Chin C.W."/>
            <person name="Heiman D."/>
            <person name="Nicol R."/>
            <person name="Nusbaum C."/>
            <person name="Young S."/>
            <person name="Wilkinson J."/>
            <person name="Worley K.C."/>
            <person name="Kovar C.L."/>
            <person name="Muzny D.M."/>
            <person name="Gibbs R.A."/>
            <person name="Cree A."/>
            <person name="Dihn H.H."/>
            <person name="Fowler G."/>
            <person name="Jhangiani S."/>
            <person name="Joshi V."/>
            <person name="Lee S."/>
            <person name="Lewis L.R."/>
            <person name="Nazareth L.V."/>
            <person name="Okwuonu G."/>
            <person name="Santibanez J."/>
            <person name="Warren W.C."/>
            <person name="Mardis E.R."/>
            <person name="Weinstock G.M."/>
            <person name="Wilson R.K."/>
            <person name="Delehaunty K."/>
            <person name="Dooling D."/>
            <person name="Fronik C."/>
            <person name="Fulton L."/>
            <person name="Fulton B."/>
            <person name="Graves T."/>
            <person name="Minx P."/>
            <person name="Sodergren E."/>
            <person name="Birney E."/>
            <person name="Margulies E.H."/>
            <person name="Herrero J."/>
            <person name="Green E.D."/>
            <person name="Haussler D."/>
            <person name="Siepel A."/>
            <person name="Goldman N."/>
            <person name="Pollard K.S."/>
            <person name="Pedersen J.S."/>
            <person name="Lander E.S."/>
            <person name="Kellis M."/>
        </authorList>
    </citation>
    <scope>NUCLEOTIDE SEQUENCE [LARGE SCALE GENOMIC DNA]</scope>
    <source>
        <strain evidence="3">2N</strain>
    </source>
</reference>
<dbReference type="Pfam" id="PF17862">
    <property type="entry name" value="AAA_lid_3"/>
    <property type="match status" value="1"/>
</dbReference>
<dbReference type="Bgee" id="ENSCPOG00000020826">
    <property type="expression patterns" value="Expressed in testis and 13 other cell types or tissues"/>
</dbReference>
<keyword evidence="3" id="KW-1185">Reference proteome</keyword>
<dbReference type="Ensembl" id="ENSCPOT00000048037.1">
    <property type="protein sequence ID" value="ENSCPOP00000033048.1"/>
    <property type="gene ID" value="ENSCPOG00000020826.2"/>
</dbReference>
<evidence type="ECO:0000313" key="2">
    <source>
        <dbReference type="Ensembl" id="ENSCPOP00000033048.1"/>
    </source>
</evidence>
<evidence type="ECO:0000313" key="3">
    <source>
        <dbReference type="Proteomes" id="UP000005447"/>
    </source>
</evidence>
<protein>
    <submittedName>
        <fullName evidence="2">Katanin catalytic subunit A1</fullName>
    </submittedName>
</protein>
<organism evidence="2 3">
    <name type="scientific">Cavia porcellus</name>
    <name type="common">Guinea pig</name>
    <dbReference type="NCBI Taxonomy" id="10141"/>
    <lineage>
        <taxon>Eukaryota</taxon>
        <taxon>Metazoa</taxon>
        <taxon>Chordata</taxon>
        <taxon>Craniata</taxon>
        <taxon>Vertebrata</taxon>
        <taxon>Euteleostomi</taxon>
        <taxon>Mammalia</taxon>
        <taxon>Eutheria</taxon>
        <taxon>Euarchontoglires</taxon>
        <taxon>Glires</taxon>
        <taxon>Rodentia</taxon>
        <taxon>Hystricomorpha</taxon>
        <taxon>Caviidae</taxon>
        <taxon>Cavia</taxon>
    </lineage>
</organism>
<dbReference type="EMBL" id="AAKN02044036">
    <property type="status" value="NOT_ANNOTATED_CDS"/>
    <property type="molecule type" value="Genomic_DNA"/>
</dbReference>
<reference evidence="2" key="2">
    <citation type="submission" date="2025-08" db="UniProtKB">
        <authorList>
            <consortium name="Ensembl"/>
        </authorList>
    </citation>
    <scope>IDENTIFICATION</scope>
    <source>
        <strain evidence="2">2N</strain>
    </source>
</reference>